<sequence length="202" mass="22217">MSYSKFTTLTEVLDKFGLSVVYDQELFPSVTPAPPGELLVATLDEYLPLALAIGTEKARSELLIMPVLAEVRRQLHAQISLFSGVDFNVDPKQGLNGYCDYLLSRSRDPFTIQAPVFALVEAKNEKLVTGLGQCVAEMIAAQLFNQRANKPLSPIYGAVTTGELWRFVKLEGTELTVDRDNENLNPLERLLGILTTIAQGAT</sequence>
<keyword evidence="2" id="KW-1185">Reference proteome</keyword>
<dbReference type="AlphaFoldDB" id="A0A7W9SVD6"/>
<reference evidence="1 2" key="1">
    <citation type="submission" date="2020-08" db="EMBL/GenBank/DDBJ databases">
        <title>Genomic Encyclopedia of Type Strains, Phase IV (KMG-IV): sequencing the most valuable type-strain genomes for metagenomic binning, comparative biology and taxonomic classification.</title>
        <authorList>
            <person name="Goeker M."/>
        </authorList>
    </citation>
    <scope>NUCLEOTIDE SEQUENCE [LARGE SCALE GENOMIC DNA]</scope>
    <source>
        <strain evidence="1 2">DSM 23562</strain>
    </source>
</reference>
<name>A0A7W9SVD6_ARMRO</name>
<gene>
    <name evidence="1" type="ORF">HNQ39_004867</name>
</gene>
<protein>
    <submittedName>
        <fullName evidence="1">Uncharacterized protein</fullName>
    </submittedName>
</protein>
<organism evidence="1 2">
    <name type="scientific">Armatimonas rosea</name>
    <dbReference type="NCBI Taxonomy" id="685828"/>
    <lineage>
        <taxon>Bacteria</taxon>
        <taxon>Bacillati</taxon>
        <taxon>Armatimonadota</taxon>
        <taxon>Armatimonadia</taxon>
        <taxon>Armatimonadales</taxon>
        <taxon>Armatimonadaceae</taxon>
        <taxon>Armatimonas</taxon>
    </lineage>
</organism>
<accession>A0A7W9SVD6</accession>
<dbReference type="Proteomes" id="UP000520814">
    <property type="component" value="Unassembled WGS sequence"/>
</dbReference>
<evidence type="ECO:0000313" key="2">
    <source>
        <dbReference type="Proteomes" id="UP000520814"/>
    </source>
</evidence>
<proteinExistence type="predicted"/>
<dbReference type="RefSeq" id="WP_184202935.1">
    <property type="nucleotide sequence ID" value="NZ_JACHGW010000005.1"/>
</dbReference>
<dbReference type="EMBL" id="JACHGW010000005">
    <property type="protein sequence ID" value="MBB6053035.1"/>
    <property type="molecule type" value="Genomic_DNA"/>
</dbReference>
<comment type="caution">
    <text evidence="1">The sequence shown here is derived from an EMBL/GenBank/DDBJ whole genome shotgun (WGS) entry which is preliminary data.</text>
</comment>
<evidence type="ECO:0000313" key="1">
    <source>
        <dbReference type="EMBL" id="MBB6053035.1"/>
    </source>
</evidence>